<evidence type="ECO:0000256" key="2">
    <source>
        <dbReference type="ARBA" id="ARBA00022737"/>
    </source>
</evidence>
<feature type="domain" description="Zinc finger PHD-type" evidence="6">
    <location>
        <begin position="705"/>
        <end position="781"/>
    </location>
</feature>
<name>A0AAP0N2Z5_9ROSI</name>
<feature type="domain" description="Zinc finger PHD-type" evidence="6">
    <location>
        <begin position="57"/>
        <end position="126"/>
    </location>
</feature>
<feature type="domain" description="Zinc finger PHD-type" evidence="6">
    <location>
        <begin position="290"/>
        <end position="337"/>
    </location>
</feature>
<dbReference type="Gene3D" id="3.30.160.60">
    <property type="entry name" value="Classic Zinc Finger"/>
    <property type="match status" value="1"/>
</dbReference>
<dbReference type="Proteomes" id="UP001428341">
    <property type="component" value="Unassembled WGS sequence"/>
</dbReference>
<comment type="caution">
    <text evidence="7">The sequence shown here is derived from an EMBL/GenBank/DDBJ whole genome shotgun (WGS) entry which is preliminary data.</text>
</comment>
<dbReference type="PANTHER" id="PTHR46288">
    <property type="entry name" value="PHORBOL-ESTER/DAG-TYPE DOMAIN-CONTAINING PROTEIN"/>
    <property type="match status" value="1"/>
</dbReference>
<dbReference type="InterPro" id="IPR001965">
    <property type="entry name" value="Znf_PHD"/>
</dbReference>
<feature type="domain" description="Zinc finger PHD-type" evidence="6">
    <location>
        <begin position="530"/>
        <end position="577"/>
    </location>
</feature>
<feature type="coiled-coil region" evidence="5">
    <location>
        <begin position="1035"/>
        <end position="1062"/>
    </location>
</feature>
<dbReference type="AlphaFoldDB" id="A0AAP0N2Z5"/>
<dbReference type="SUPFAM" id="SSF57889">
    <property type="entry name" value="Cysteine-rich domain"/>
    <property type="match status" value="7"/>
</dbReference>
<sequence>METESGIVVKENMIRDIVHEHPLSLSENDGQLRCRGCGLSLFGNYCCCFSCGLYQNVCSACDKIISAEDSFYICELCRPQSPIFHQSCVDLPAEIQIITYRPHCLLHFEKESSGPGSDTLDCDFCKQTHRGFNFCCEYCDFQIGVGCASKLIKYHQGHGHVEHFRHHHPLTLLKPGDFIKCNMCFKSINDDPSYGCAPCEFYIHNSCRELKQEIRHPFHPRHSVKLEVEKTFPCWCAACGFEVQSLRYQCGTRRCTFGLHLECTSLKPNIKYKGHPLPLILVENLSYKSNCESCGSDIQGAPFMRCVECDFDFHVHCDPKPLPPTVVEYNDYCKSREGQERIEHFSHGHTLIISEVADLNCEICYKDINGRCYGCAAGCEFFIHNSCGTLPQEIRHSFHPRHSLKLVLPEEPGYSCIACCLSVHGFRYRCDKRAVNLHPGCISMKANIAYEGHDEHLLFLVENMSYHEECEACGLTTEGAFFMRCAECYLDFHVQCGPHPLPPTLMVKQHGHRLTLRTETPAEDNFDQPPCTVCKGERNQAHPSYCCTDCDYYAHVRCVITGLQLDETVKMKHFSHEHFLFLVENERNTDDVFCSACEENIKAGPTFWCHQCKYYLHKSCAELPRGNQHPFHRHLLLLVDNSSGEHHECNACGKHFKGFRYCCEDCEFNLDLDCSLLIPSIKPESLLLHKHTLTLFKRLYGTLDHCHGCKLIPPNRDTSLKLGALYVRCVKCNLNRHLLCCPLPKSIQRDDIHHHRVTLKDNFDDIFDDIEDDEYCCDVCETRRQAGECVYYCEECNFVVDLDCVSWEVMQYLEGKHKDVDTRVISRAIPRKRKGLSLKDMLESLTEEDKKCLTILKQKLMEGNPRDMFDELIATDQLVRETIARRLQEMDDGWLKARITKMVEVIMEVHHFEDDDELVKVGAYIISRTHAQVLNNLLDKYGDFAVSCPLTQNLKTMFLRSFCSALQEMSNTSLMEIQNYSIFWWWLELKVFERAGFRVDFALDHLKSTAAVALFSLYKKSVIRSSPFYSRQKEMRKYSEEMDELKAKTDKLNKEIQDILSTYASEESKSEAKRINQALEFQWKKAAIGLFEGHQIRFL</sequence>
<evidence type="ECO:0000313" key="7">
    <source>
        <dbReference type="EMBL" id="KAK9230561.1"/>
    </source>
</evidence>
<dbReference type="EMBL" id="JBCGBO010000001">
    <property type="protein sequence ID" value="KAK9230561.1"/>
    <property type="molecule type" value="Genomic_DNA"/>
</dbReference>
<evidence type="ECO:0000256" key="1">
    <source>
        <dbReference type="ARBA" id="ARBA00022723"/>
    </source>
</evidence>
<evidence type="ECO:0000259" key="6">
    <source>
        <dbReference type="SMART" id="SM00249"/>
    </source>
</evidence>
<dbReference type="PANTHER" id="PTHR46288:SF70">
    <property type="entry name" value="CYSTEINE_HISTIDINE-RICH C1 DOMAIN FAMILY PROTEIN"/>
    <property type="match status" value="1"/>
</dbReference>
<reference evidence="7 8" key="1">
    <citation type="submission" date="2024-05" db="EMBL/GenBank/DDBJ databases">
        <title>Haplotype-resolved chromosome-level genome assembly of Huyou (Citrus changshanensis).</title>
        <authorList>
            <person name="Miao C."/>
            <person name="Chen W."/>
            <person name="Wu Y."/>
            <person name="Wang L."/>
            <person name="Zhao S."/>
            <person name="Grierson D."/>
            <person name="Xu C."/>
            <person name="Chen K."/>
        </authorList>
    </citation>
    <scope>NUCLEOTIDE SEQUENCE [LARGE SCALE GENOMIC DNA]</scope>
    <source>
        <strain evidence="7">01-14</strain>
        <tissue evidence="7">Leaf</tissue>
    </source>
</reference>
<dbReference type="InterPro" id="IPR046349">
    <property type="entry name" value="C1-like_sf"/>
</dbReference>
<evidence type="ECO:0000256" key="3">
    <source>
        <dbReference type="ARBA" id="ARBA00022771"/>
    </source>
</evidence>
<proteinExistence type="predicted"/>
<feature type="domain" description="Zinc finger PHD-type" evidence="6">
    <location>
        <begin position="593"/>
        <end position="667"/>
    </location>
</feature>
<dbReference type="GO" id="GO:0008270">
    <property type="term" value="F:zinc ion binding"/>
    <property type="evidence" value="ECO:0007669"/>
    <property type="project" value="UniProtKB-KW"/>
</dbReference>
<dbReference type="InterPro" id="IPR007942">
    <property type="entry name" value="PLipase-like"/>
</dbReference>
<dbReference type="Pfam" id="PF03107">
    <property type="entry name" value="C1_2"/>
    <property type="match status" value="8"/>
</dbReference>
<keyword evidence="5" id="KW-0175">Coiled coil</keyword>
<accession>A0AAP0N2Z5</accession>
<evidence type="ECO:0000313" key="8">
    <source>
        <dbReference type="Proteomes" id="UP001428341"/>
    </source>
</evidence>
<evidence type="ECO:0000256" key="5">
    <source>
        <dbReference type="SAM" id="Coils"/>
    </source>
</evidence>
<protein>
    <recommendedName>
        <fullName evidence="6">Zinc finger PHD-type domain-containing protein</fullName>
    </recommendedName>
</protein>
<gene>
    <name evidence="7" type="ORF">WN944_023532</name>
</gene>
<keyword evidence="3" id="KW-0863">Zinc-finger</keyword>
<keyword evidence="2" id="KW-0677">Repeat</keyword>
<keyword evidence="1" id="KW-0479">Metal-binding</keyword>
<organism evidence="7 8">
    <name type="scientific">Citrus x changshan-huyou</name>
    <dbReference type="NCBI Taxonomy" id="2935761"/>
    <lineage>
        <taxon>Eukaryota</taxon>
        <taxon>Viridiplantae</taxon>
        <taxon>Streptophyta</taxon>
        <taxon>Embryophyta</taxon>
        <taxon>Tracheophyta</taxon>
        <taxon>Spermatophyta</taxon>
        <taxon>Magnoliopsida</taxon>
        <taxon>eudicotyledons</taxon>
        <taxon>Gunneridae</taxon>
        <taxon>Pentapetalae</taxon>
        <taxon>rosids</taxon>
        <taxon>malvids</taxon>
        <taxon>Sapindales</taxon>
        <taxon>Rutaceae</taxon>
        <taxon>Aurantioideae</taxon>
        <taxon>Citrus</taxon>
    </lineage>
</organism>
<feature type="domain" description="Zinc finger PHD-type" evidence="6">
    <location>
        <begin position="360"/>
        <end position="420"/>
    </location>
</feature>
<dbReference type="InterPro" id="IPR004146">
    <property type="entry name" value="DC1"/>
</dbReference>
<keyword evidence="8" id="KW-1185">Reference proteome</keyword>
<evidence type="ECO:0000256" key="4">
    <source>
        <dbReference type="ARBA" id="ARBA00022833"/>
    </source>
</evidence>
<dbReference type="SMART" id="SM00249">
    <property type="entry name" value="PHD"/>
    <property type="match status" value="6"/>
</dbReference>
<dbReference type="Pfam" id="PF05278">
    <property type="entry name" value="PEARLI-4"/>
    <property type="match status" value="1"/>
</dbReference>
<keyword evidence="4" id="KW-0862">Zinc</keyword>